<accession>A0AAD3NH41</accession>
<feature type="region of interest" description="Disordered" evidence="1">
    <location>
        <begin position="1"/>
        <end position="20"/>
    </location>
</feature>
<dbReference type="EMBL" id="BRZM01000775">
    <property type="protein sequence ID" value="GLD71874.1"/>
    <property type="molecule type" value="Genomic_DNA"/>
</dbReference>
<dbReference type="AlphaFoldDB" id="A0AAD3NH41"/>
<gene>
    <name evidence="2" type="ORF">AKAME5_002319800</name>
</gene>
<feature type="compositionally biased region" description="Polar residues" evidence="1">
    <location>
        <begin position="1"/>
        <end position="14"/>
    </location>
</feature>
<organism evidence="2 3">
    <name type="scientific">Lates japonicus</name>
    <name type="common">Japanese lates</name>
    <dbReference type="NCBI Taxonomy" id="270547"/>
    <lineage>
        <taxon>Eukaryota</taxon>
        <taxon>Metazoa</taxon>
        <taxon>Chordata</taxon>
        <taxon>Craniata</taxon>
        <taxon>Vertebrata</taxon>
        <taxon>Euteleostomi</taxon>
        <taxon>Actinopterygii</taxon>
        <taxon>Neopterygii</taxon>
        <taxon>Teleostei</taxon>
        <taxon>Neoteleostei</taxon>
        <taxon>Acanthomorphata</taxon>
        <taxon>Carangaria</taxon>
        <taxon>Carangaria incertae sedis</taxon>
        <taxon>Centropomidae</taxon>
        <taxon>Lates</taxon>
    </lineage>
</organism>
<reference evidence="2" key="1">
    <citation type="submission" date="2022-08" db="EMBL/GenBank/DDBJ databases">
        <title>Genome sequencing of akame (Lates japonicus).</title>
        <authorList>
            <person name="Hashiguchi Y."/>
            <person name="Takahashi H."/>
        </authorList>
    </citation>
    <scope>NUCLEOTIDE SEQUENCE</scope>
    <source>
        <strain evidence="2">Kochi</strain>
    </source>
</reference>
<dbReference type="Proteomes" id="UP001279410">
    <property type="component" value="Unassembled WGS sequence"/>
</dbReference>
<sequence length="102" mass="10993">MTSDPRVPPNTTCGSEPEIADQTVESVRLLSCSGPGSTRRTMCEEQTVSLVDVLEEDEELEEEASAVLAGSDSDHCSYPQSTMSSCPRVLMSTCPQSTCQFL</sequence>
<comment type="caution">
    <text evidence="2">The sequence shown here is derived from an EMBL/GenBank/DDBJ whole genome shotgun (WGS) entry which is preliminary data.</text>
</comment>
<name>A0AAD3NH41_LATJO</name>
<keyword evidence="3" id="KW-1185">Reference proteome</keyword>
<protein>
    <submittedName>
        <fullName evidence="2">E3 ubiquitin-protein ligase UBR7 isoform X1</fullName>
    </submittedName>
</protein>
<proteinExistence type="predicted"/>
<evidence type="ECO:0000313" key="3">
    <source>
        <dbReference type="Proteomes" id="UP001279410"/>
    </source>
</evidence>
<evidence type="ECO:0000256" key="1">
    <source>
        <dbReference type="SAM" id="MobiDB-lite"/>
    </source>
</evidence>
<evidence type="ECO:0000313" key="2">
    <source>
        <dbReference type="EMBL" id="GLD71874.1"/>
    </source>
</evidence>